<evidence type="ECO:0008006" key="3">
    <source>
        <dbReference type="Google" id="ProtNLM"/>
    </source>
</evidence>
<accession>A0A1M6GM12</accession>
<dbReference type="Gene3D" id="3.30.70.100">
    <property type="match status" value="1"/>
</dbReference>
<dbReference type="EMBL" id="FQYP01000005">
    <property type="protein sequence ID" value="SHJ10916.1"/>
    <property type="molecule type" value="Genomic_DNA"/>
</dbReference>
<dbReference type="OrthoDB" id="1163462at2"/>
<protein>
    <recommendedName>
        <fullName evidence="3">Mono-oxygenase ydhR</fullName>
    </recommendedName>
</protein>
<proteinExistence type="predicted"/>
<name>A0A1M6GM12_9FLAO</name>
<sequence>MQGERTIVHLKFQSTLTELELKKIVENRKEKVREIKGLFSFYCHYNDETKTLGATYIFENIDLARAYIGNFMINGLGPKYGIIPMTLKIDMAQIKKEFQF</sequence>
<dbReference type="Proteomes" id="UP000184432">
    <property type="component" value="Unassembled WGS sequence"/>
</dbReference>
<reference evidence="2" key="1">
    <citation type="submission" date="2016-11" db="EMBL/GenBank/DDBJ databases">
        <authorList>
            <person name="Varghese N."/>
            <person name="Submissions S."/>
        </authorList>
    </citation>
    <scope>NUCLEOTIDE SEQUENCE [LARGE SCALE GENOMIC DNA]</scope>
    <source>
        <strain evidence="2">DSM 22623</strain>
    </source>
</reference>
<gene>
    <name evidence="1" type="ORF">SAMN04488508_105344</name>
</gene>
<evidence type="ECO:0000313" key="1">
    <source>
        <dbReference type="EMBL" id="SHJ10916.1"/>
    </source>
</evidence>
<evidence type="ECO:0000313" key="2">
    <source>
        <dbReference type="Proteomes" id="UP000184432"/>
    </source>
</evidence>
<dbReference type="RefSeq" id="WP_073316529.1">
    <property type="nucleotide sequence ID" value="NZ_FQYP01000005.1"/>
</dbReference>
<dbReference type="SUPFAM" id="SSF54909">
    <property type="entry name" value="Dimeric alpha+beta barrel"/>
    <property type="match status" value="1"/>
</dbReference>
<dbReference type="AlphaFoldDB" id="A0A1M6GM12"/>
<dbReference type="InterPro" id="IPR011008">
    <property type="entry name" value="Dimeric_a/b-barrel"/>
</dbReference>
<keyword evidence="2" id="KW-1185">Reference proteome</keyword>
<organism evidence="1 2">
    <name type="scientific">Aquimarina spongiae</name>
    <dbReference type="NCBI Taxonomy" id="570521"/>
    <lineage>
        <taxon>Bacteria</taxon>
        <taxon>Pseudomonadati</taxon>
        <taxon>Bacteroidota</taxon>
        <taxon>Flavobacteriia</taxon>
        <taxon>Flavobacteriales</taxon>
        <taxon>Flavobacteriaceae</taxon>
        <taxon>Aquimarina</taxon>
    </lineage>
</organism>